<dbReference type="RefSeq" id="WP_060857883.1">
    <property type="nucleotide sequence ID" value="NZ_FCOC02000019.1"/>
</dbReference>
<dbReference type="Proteomes" id="UP000054893">
    <property type="component" value="Unassembled WGS sequence"/>
</dbReference>
<dbReference type="AlphaFoldDB" id="A0A158HNF2"/>
<protein>
    <submittedName>
        <fullName evidence="1">Uncharacterized protein</fullName>
    </submittedName>
</protein>
<gene>
    <name evidence="1" type="ORF">AWB64_04817</name>
</gene>
<name>A0A158HNF2_CABSO</name>
<accession>A0A158HNF2</accession>
<sequence length="151" mass="16394">MTYQGSFNDLIYAKNDRTPSVARYRIACFDDGADMRAVIHLAHFANPVLSSQGIDADTDAALNKIIDIHFGGVRIDHVHLVVEAVDGMFEYPIDFDANEFHRRGNPATLQGSGKSQALSIDSKDVVGGSVSFFASSVKRHALSAAVENALR</sequence>
<dbReference type="EMBL" id="FCOC02000019">
    <property type="protein sequence ID" value="SAL45607.1"/>
    <property type="molecule type" value="Genomic_DNA"/>
</dbReference>
<dbReference type="OrthoDB" id="9129743at2"/>
<evidence type="ECO:0000313" key="1">
    <source>
        <dbReference type="EMBL" id="SAL45607.1"/>
    </source>
</evidence>
<reference evidence="1 2" key="1">
    <citation type="submission" date="2016-01" db="EMBL/GenBank/DDBJ databases">
        <authorList>
            <person name="Oliw E.H."/>
        </authorList>
    </citation>
    <scope>NUCLEOTIDE SEQUENCE [LARGE SCALE GENOMIC DNA]</scope>
    <source>
        <strain evidence="1">LMG 22029</strain>
    </source>
</reference>
<organism evidence="1 2">
    <name type="scientific">Caballeronia sordidicola</name>
    <name type="common">Burkholderia sordidicola</name>
    <dbReference type="NCBI Taxonomy" id="196367"/>
    <lineage>
        <taxon>Bacteria</taxon>
        <taxon>Pseudomonadati</taxon>
        <taxon>Pseudomonadota</taxon>
        <taxon>Betaproteobacteria</taxon>
        <taxon>Burkholderiales</taxon>
        <taxon>Burkholderiaceae</taxon>
        <taxon>Caballeronia</taxon>
    </lineage>
</organism>
<evidence type="ECO:0000313" key="2">
    <source>
        <dbReference type="Proteomes" id="UP000054893"/>
    </source>
</evidence>
<proteinExistence type="predicted"/>